<reference evidence="8" key="1">
    <citation type="journal article" date="2019" name="Curr. Biol.">
        <title>Genome Sequence of Striga asiatica Provides Insight into the Evolution of Plant Parasitism.</title>
        <authorList>
            <person name="Yoshida S."/>
            <person name="Kim S."/>
            <person name="Wafula E.K."/>
            <person name="Tanskanen J."/>
            <person name="Kim Y.M."/>
            <person name="Honaas L."/>
            <person name="Yang Z."/>
            <person name="Spallek T."/>
            <person name="Conn C.E."/>
            <person name="Ichihashi Y."/>
            <person name="Cheong K."/>
            <person name="Cui S."/>
            <person name="Der J.P."/>
            <person name="Gundlach H."/>
            <person name="Jiao Y."/>
            <person name="Hori C."/>
            <person name="Ishida J.K."/>
            <person name="Kasahara H."/>
            <person name="Kiba T."/>
            <person name="Kim M.S."/>
            <person name="Koo N."/>
            <person name="Laohavisit A."/>
            <person name="Lee Y.H."/>
            <person name="Lumba S."/>
            <person name="McCourt P."/>
            <person name="Mortimer J.C."/>
            <person name="Mutuku J.M."/>
            <person name="Nomura T."/>
            <person name="Sasaki-Sekimoto Y."/>
            <person name="Seto Y."/>
            <person name="Wang Y."/>
            <person name="Wakatake T."/>
            <person name="Sakakibara H."/>
            <person name="Demura T."/>
            <person name="Yamaguchi S."/>
            <person name="Yoneyama K."/>
            <person name="Manabe R.I."/>
            <person name="Nelson D.C."/>
            <person name="Schulman A.H."/>
            <person name="Timko M.P."/>
            <person name="dePamphilis C.W."/>
            <person name="Choi D."/>
            <person name="Shirasu K."/>
        </authorList>
    </citation>
    <scope>NUCLEOTIDE SEQUENCE [LARGE SCALE GENOMIC DNA]</scope>
    <source>
        <strain evidence="8">cv. UVA1</strain>
    </source>
</reference>
<dbReference type="InterPro" id="IPR052610">
    <property type="entry name" value="bHLH_transcription_regulator"/>
</dbReference>
<evidence type="ECO:0000256" key="1">
    <source>
        <dbReference type="ARBA" id="ARBA00004123"/>
    </source>
</evidence>
<feature type="domain" description="BHLH" evidence="6">
    <location>
        <begin position="120"/>
        <end position="169"/>
    </location>
</feature>
<feature type="region of interest" description="Disordered" evidence="5">
    <location>
        <begin position="31"/>
        <end position="117"/>
    </location>
</feature>
<keyword evidence="2" id="KW-0805">Transcription regulation</keyword>
<dbReference type="Gene3D" id="4.10.280.10">
    <property type="entry name" value="Helix-loop-helix DNA-binding domain"/>
    <property type="match status" value="1"/>
</dbReference>
<dbReference type="Pfam" id="PF22754">
    <property type="entry name" value="bHLH-TF_ACT-like_plant"/>
    <property type="match status" value="1"/>
</dbReference>
<evidence type="ECO:0000256" key="4">
    <source>
        <dbReference type="ARBA" id="ARBA00023242"/>
    </source>
</evidence>
<evidence type="ECO:0000256" key="5">
    <source>
        <dbReference type="SAM" id="MobiDB-lite"/>
    </source>
</evidence>
<dbReference type="PANTHER" id="PTHR45959:SF2">
    <property type="entry name" value="BHLH TRANSCRIPTION FACTOR"/>
    <property type="match status" value="1"/>
</dbReference>
<protein>
    <submittedName>
        <fullName evidence="7">Basic helix-loop-helix (BHLH) DNA-bindingsuperfamily protein</fullName>
    </submittedName>
</protein>
<evidence type="ECO:0000256" key="3">
    <source>
        <dbReference type="ARBA" id="ARBA00023163"/>
    </source>
</evidence>
<name>A0A5A7PDK5_STRAF</name>
<dbReference type="InterPro" id="IPR011598">
    <property type="entry name" value="bHLH_dom"/>
</dbReference>
<evidence type="ECO:0000256" key="2">
    <source>
        <dbReference type="ARBA" id="ARBA00023015"/>
    </source>
</evidence>
<dbReference type="InterPro" id="IPR054502">
    <property type="entry name" value="bHLH-TF_ACT-like_plant"/>
</dbReference>
<dbReference type="PANTHER" id="PTHR45959">
    <property type="entry name" value="BHLH TRANSCRIPTION FACTOR"/>
    <property type="match status" value="1"/>
</dbReference>
<evidence type="ECO:0000313" key="7">
    <source>
        <dbReference type="EMBL" id="GER30750.1"/>
    </source>
</evidence>
<dbReference type="AlphaFoldDB" id="A0A5A7PDK5"/>
<gene>
    <name evidence="7" type="ORF">STAS_06704</name>
</gene>
<evidence type="ECO:0000259" key="6">
    <source>
        <dbReference type="PROSITE" id="PS50888"/>
    </source>
</evidence>
<accession>A0A5A7PDK5</accession>
<dbReference type="GO" id="GO:0046983">
    <property type="term" value="F:protein dimerization activity"/>
    <property type="evidence" value="ECO:0007669"/>
    <property type="project" value="InterPro"/>
</dbReference>
<keyword evidence="8" id="KW-1185">Reference proteome</keyword>
<evidence type="ECO:0000313" key="8">
    <source>
        <dbReference type="Proteomes" id="UP000325081"/>
    </source>
</evidence>
<comment type="caution">
    <text evidence="7">The sequence shown here is derived from an EMBL/GenBank/DDBJ whole genome shotgun (WGS) entry which is preliminary data.</text>
</comment>
<dbReference type="Pfam" id="PF00010">
    <property type="entry name" value="HLH"/>
    <property type="match status" value="1"/>
</dbReference>
<dbReference type="InterPro" id="IPR036638">
    <property type="entry name" value="HLH_DNA-bd_sf"/>
</dbReference>
<keyword evidence="3" id="KW-0804">Transcription</keyword>
<dbReference type="PROSITE" id="PS50888">
    <property type="entry name" value="BHLH"/>
    <property type="match status" value="1"/>
</dbReference>
<proteinExistence type="predicted"/>
<organism evidence="7 8">
    <name type="scientific">Striga asiatica</name>
    <name type="common">Asiatic witchweed</name>
    <name type="synonym">Buchnera asiatica</name>
    <dbReference type="NCBI Taxonomy" id="4170"/>
    <lineage>
        <taxon>Eukaryota</taxon>
        <taxon>Viridiplantae</taxon>
        <taxon>Streptophyta</taxon>
        <taxon>Embryophyta</taxon>
        <taxon>Tracheophyta</taxon>
        <taxon>Spermatophyta</taxon>
        <taxon>Magnoliopsida</taxon>
        <taxon>eudicotyledons</taxon>
        <taxon>Gunneridae</taxon>
        <taxon>Pentapetalae</taxon>
        <taxon>asterids</taxon>
        <taxon>lamiids</taxon>
        <taxon>Lamiales</taxon>
        <taxon>Orobanchaceae</taxon>
        <taxon>Buchnereae</taxon>
        <taxon>Striga</taxon>
    </lineage>
</organism>
<keyword evidence="4" id="KW-0539">Nucleus</keyword>
<keyword evidence="7" id="KW-0238">DNA-binding</keyword>
<comment type="subcellular location">
    <subcellularLocation>
        <location evidence="1">Nucleus</location>
    </subcellularLocation>
</comment>
<dbReference type="EMBL" id="BKCP01004394">
    <property type="protein sequence ID" value="GER30750.1"/>
    <property type="molecule type" value="Genomic_DNA"/>
</dbReference>
<dbReference type="GO" id="GO:0003677">
    <property type="term" value="F:DNA binding"/>
    <property type="evidence" value="ECO:0007669"/>
    <property type="project" value="UniProtKB-KW"/>
</dbReference>
<feature type="compositionally biased region" description="Basic and acidic residues" evidence="5">
    <location>
        <begin position="96"/>
        <end position="108"/>
    </location>
</feature>
<dbReference type="Proteomes" id="UP000325081">
    <property type="component" value="Unassembled WGS sequence"/>
</dbReference>
<dbReference type="SUPFAM" id="SSF47459">
    <property type="entry name" value="HLH, helix-loop-helix DNA-binding domain"/>
    <property type="match status" value="1"/>
</dbReference>
<dbReference type="GO" id="GO:0005634">
    <property type="term" value="C:nucleus"/>
    <property type="evidence" value="ECO:0007669"/>
    <property type="project" value="UniProtKB-SubCell"/>
</dbReference>
<dbReference type="OrthoDB" id="690068at2759"/>
<dbReference type="SMART" id="SM00353">
    <property type="entry name" value="HLH"/>
    <property type="match status" value="1"/>
</dbReference>
<sequence length="298" mass="32597">MLRDFEGQSDLMDYIDEELAVILGHEFLDSGGRHPSPSGEPPLQAVESIFSGDSSNHDRGDCPWPATLDFRNNKNAGKSEGENGGQGNSPDAVEGSGKELRRDIEGTKRASKARRVRPASQTYDHIIAERKRREQLSRFFIALSTMVPGLKKMDKTSVLGDTINYLKHLQEKVSSLEEQVSRNTMESILLVSKSHVVEDEGSSDERSWAGPIDGPEIEARVSGKSVLLKVICEKQKGVLVRLVAEVENFGLTVVNTSVTPFGGFSLAITVIAEMDKEVSLSGKDMVKALRLALKSADN</sequence>